<dbReference type="CDD" id="cd06588">
    <property type="entry name" value="PhnB_like"/>
    <property type="match status" value="1"/>
</dbReference>
<sequence>MAIQLTPFILLDGKAKEAIAFYEKALGAQVLFTQTYGEAPDREEHALPSDTKDRLAHSVLKVGGADLFVADSLAPTGNEGADRVQICMTTPDIAASRQYYEALQQGGRVVFPLQKVHFSPAYGIVTDRFGVTFLIFTQRP</sequence>
<dbReference type="EMBL" id="JBHUME010000012">
    <property type="protein sequence ID" value="MFD2614532.1"/>
    <property type="molecule type" value="Genomic_DNA"/>
</dbReference>
<dbReference type="SUPFAM" id="SSF54593">
    <property type="entry name" value="Glyoxalase/Bleomycin resistance protein/Dihydroxybiphenyl dioxygenase"/>
    <property type="match status" value="1"/>
</dbReference>
<dbReference type="InterPro" id="IPR029068">
    <property type="entry name" value="Glyas_Bleomycin-R_OHBP_Dase"/>
</dbReference>
<evidence type="ECO:0000259" key="1">
    <source>
        <dbReference type="Pfam" id="PF00903"/>
    </source>
</evidence>
<gene>
    <name evidence="2" type="ORF">ACFSUF_19140</name>
</gene>
<dbReference type="Gene3D" id="3.10.180.10">
    <property type="entry name" value="2,3-Dihydroxybiphenyl 1,2-Dioxygenase, domain 1"/>
    <property type="match status" value="1"/>
</dbReference>
<dbReference type="RefSeq" id="WP_377605491.1">
    <property type="nucleotide sequence ID" value="NZ_JBHUME010000012.1"/>
</dbReference>
<dbReference type="Pfam" id="PF00903">
    <property type="entry name" value="Glyoxalase"/>
    <property type="match status" value="1"/>
</dbReference>
<dbReference type="PANTHER" id="PTHR33990">
    <property type="entry name" value="PROTEIN YJDN-RELATED"/>
    <property type="match status" value="1"/>
</dbReference>
<evidence type="ECO:0000313" key="2">
    <source>
        <dbReference type="EMBL" id="MFD2614532.1"/>
    </source>
</evidence>
<dbReference type="Proteomes" id="UP001597541">
    <property type="component" value="Unassembled WGS sequence"/>
</dbReference>
<accession>A0ABW5PKD4</accession>
<feature type="domain" description="Glyoxalase/fosfomycin resistance/dioxygenase" evidence="1">
    <location>
        <begin position="8"/>
        <end position="133"/>
    </location>
</feature>
<reference evidence="3" key="1">
    <citation type="journal article" date="2019" name="Int. J. Syst. Evol. Microbiol.">
        <title>The Global Catalogue of Microorganisms (GCM) 10K type strain sequencing project: providing services to taxonomists for standard genome sequencing and annotation.</title>
        <authorList>
            <consortium name="The Broad Institute Genomics Platform"/>
            <consortium name="The Broad Institute Genome Sequencing Center for Infectious Disease"/>
            <person name="Wu L."/>
            <person name="Ma J."/>
        </authorList>
    </citation>
    <scope>NUCLEOTIDE SEQUENCE [LARGE SCALE GENOMIC DNA]</scope>
    <source>
        <strain evidence="3">KCTC 3950</strain>
    </source>
</reference>
<dbReference type="PANTHER" id="PTHR33990:SF1">
    <property type="entry name" value="PROTEIN YJDN"/>
    <property type="match status" value="1"/>
</dbReference>
<comment type="caution">
    <text evidence="2">The sequence shown here is derived from an EMBL/GenBank/DDBJ whole genome shotgun (WGS) entry which is preliminary data.</text>
</comment>
<dbReference type="InterPro" id="IPR004360">
    <property type="entry name" value="Glyas_Fos-R_dOase_dom"/>
</dbReference>
<name>A0ABW5PKD4_9BACL</name>
<protein>
    <submittedName>
        <fullName evidence="2">VOC family protein</fullName>
    </submittedName>
</protein>
<proteinExistence type="predicted"/>
<evidence type="ECO:0000313" key="3">
    <source>
        <dbReference type="Proteomes" id="UP001597541"/>
    </source>
</evidence>
<dbReference type="InterPro" id="IPR028973">
    <property type="entry name" value="PhnB-like"/>
</dbReference>
<keyword evidence="3" id="KW-1185">Reference proteome</keyword>
<organism evidence="2 3">
    <name type="scientific">Paenibacillus gansuensis</name>
    <dbReference type="NCBI Taxonomy" id="306542"/>
    <lineage>
        <taxon>Bacteria</taxon>
        <taxon>Bacillati</taxon>
        <taxon>Bacillota</taxon>
        <taxon>Bacilli</taxon>
        <taxon>Bacillales</taxon>
        <taxon>Paenibacillaceae</taxon>
        <taxon>Paenibacillus</taxon>
    </lineage>
</organism>